<evidence type="ECO:0000313" key="3">
    <source>
        <dbReference type="Proteomes" id="UP001238179"/>
    </source>
</evidence>
<name>A0AA48GJ53_9BACT</name>
<evidence type="ECO:0008006" key="4">
    <source>
        <dbReference type="Google" id="ProtNLM"/>
    </source>
</evidence>
<accession>A0AA48GJ53</accession>
<dbReference type="AlphaFoldDB" id="A0AA48GJ53"/>
<feature type="compositionally biased region" description="Pro residues" evidence="1">
    <location>
        <begin position="318"/>
        <end position="336"/>
    </location>
</feature>
<protein>
    <recommendedName>
        <fullName evidence="4">DUF1573 domain-containing protein</fullName>
    </recommendedName>
</protein>
<dbReference type="EMBL" id="AP027080">
    <property type="protein sequence ID" value="BDU72054.1"/>
    <property type="molecule type" value="Genomic_DNA"/>
</dbReference>
<evidence type="ECO:0000313" key="2">
    <source>
        <dbReference type="EMBL" id="BDU72054.1"/>
    </source>
</evidence>
<dbReference type="Proteomes" id="UP001238179">
    <property type="component" value="Chromosome"/>
</dbReference>
<organism evidence="2 3">
    <name type="scientific">Mesoterricola silvestris</name>
    <dbReference type="NCBI Taxonomy" id="2927979"/>
    <lineage>
        <taxon>Bacteria</taxon>
        <taxon>Pseudomonadati</taxon>
        <taxon>Acidobacteriota</taxon>
        <taxon>Holophagae</taxon>
        <taxon>Holophagales</taxon>
        <taxon>Holophagaceae</taxon>
        <taxon>Mesoterricola</taxon>
    </lineage>
</organism>
<feature type="region of interest" description="Disordered" evidence="1">
    <location>
        <begin position="307"/>
        <end position="336"/>
    </location>
</feature>
<keyword evidence="3" id="KW-1185">Reference proteome</keyword>
<gene>
    <name evidence="2" type="ORF">METEAL_12280</name>
</gene>
<reference evidence="3" key="1">
    <citation type="journal article" date="2023" name="Int. J. Syst. Evol. Microbiol.">
        <title>Mesoterricola silvestris gen. nov., sp. nov., Mesoterricola sediminis sp. nov., Geothrix oryzae sp. nov., Geothrix edaphica sp. nov., Geothrix rubra sp. nov., and Geothrix limicola sp. nov., six novel members of Acidobacteriota isolated from soils.</title>
        <authorList>
            <person name="Itoh H."/>
            <person name="Sugisawa Y."/>
            <person name="Mise K."/>
            <person name="Xu Z."/>
            <person name="Kuniyasu M."/>
            <person name="Ushijima N."/>
            <person name="Kawano K."/>
            <person name="Kobayashi E."/>
            <person name="Shiratori Y."/>
            <person name="Masuda Y."/>
            <person name="Senoo K."/>
        </authorList>
    </citation>
    <scope>NUCLEOTIDE SEQUENCE [LARGE SCALE GENOMIC DNA]</scope>
    <source>
        <strain evidence="3">W79</strain>
    </source>
</reference>
<evidence type="ECO:0000256" key="1">
    <source>
        <dbReference type="SAM" id="MobiDB-lite"/>
    </source>
</evidence>
<sequence length="336" mass="35798">MSMRFLAIAACAAHLLAQAPARLDIRPAGRVQLGSTGPREVRTVAYTFTNISDRPIALRVGELSPGVTVRGPALDGPFAPGQSLGLTLTLDPADFVGPQARNVRLLTDDPHQGEYRLPVAVDVRADLTVDAQRKSLGVVAPHESPQAVFTFTRETGQPTVLRLTGDVAPYLETEVVPGTPSSRLLVTLRPALIPPGTALGLETLRVETSAPLQPRFDLYLDWKLHHPIEALPSRVVFLDPAVPVQTLLLKARDGKAFALEGADVEGAGFERGPLPAAAPEMALEIRRTAPDVARALLVLRFKGQEPPLKVPLSYLPGSKPPVPPAASPSGDPPPRP</sequence>
<proteinExistence type="predicted"/>
<dbReference type="KEGG" id="msil:METEAL_12280"/>